<name>A0ACC2IAI4_9PLEO</name>
<dbReference type="Proteomes" id="UP001153331">
    <property type="component" value="Unassembled WGS sequence"/>
</dbReference>
<reference evidence="1" key="1">
    <citation type="submission" date="2022-11" db="EMBL/GenBank/DDBJ databases">
        <title>Genome Sequence of Boeremia exigua.</title>
        <authorList>
            <person name="Buettner E."/>
        </authorList>
    </citation>
    <scope>NUCLEOTIDE SEQUENCE</scope>
    <source>
        <strain evidence="1">CU02</strain>
    </source>
</reference>
<sequence>MRLLICSLLLPLRLAATNAMPYPSTDDHVRNIPYKRDDVPLGEPPLERTLYIALSLVLMMILSLLLGARFSRLNHSAIVKRNFTSILVLILYVVALTFIFATSVLVAGQGLYTQRLCTSAIWTCLILYMLGKGSVYIFLMERIRVIRAPFIRRGRDRLYWSCMFAVIAGFLGCYISVLFRPLGSLRPNGRCWIGVERVVLIPLLVYDSIVDVALTGIFLYLLLPVLKLHGSDSTLNLGAGTVQASNSTRVQRSIRTLLWKSLLGTILIMFPTIANLAQVYIVHGREPAIVCLAICIIDISGDAIVLYWLTFGSIQAERDINQSAEDSMRESALRSPRPTESQEPMASEPQLFNSISSAANLKEENAVFSEDYFAVLPFASQDNGAAPIVAHAARADARQESMRVQRQAMYQDDWSLSPPLRRSLRRSGGASTNRPLQPLVTDQAVWNLLRIDQKSFEVTMPSLTAQRRAIQSFAQEILDSTEPLHQTGPLKDIPSRYNAPHALSELQNVGFSGQFRKPVSTTDQKVTGWQLEVSQPTVYRGPGQKYLGH</sequence>
<evidence type="ECO:0000313" key="1">
    <source>
        <dbReference type="EMBL" id="KAJ8112179.1"/>
    </source>
</evidence>
<gene>
    <name evidence="1" type="ORF">OPT61_g5398</name>
</gene>
<evidence type="ECO:0000313" key="2">
    <source>
        <dbReference type="Proteomes" id="UP001153331"/>
    </source>
</evidence>
<keyword evidence="2" id="KW-1185">Reference proteome</keyword>
<accession>A0ACC2IAI4</accession>
<organism evidence="1 2">
    <name type="scientific">Boeremia exigua</name>
    <dbReference type="NCBI Taxonomy" id="749465"/>
    <lineage>
        <taxon>Eukaryota</taxon>
        <taxon>Fungi</taxon>
        <taxon>Dikarya</taxon>
        <taxon>Ascomycota</taxon>
        <taxon>Pezizomycotina</taxon>
        <taxon>Dothideomycetes</taxon>
        <taxon>Pleosporomycetidae</taxon>
        <taxon>Pleosporales</taxon>
        <taxon>Pleosporineae</taxon>
        <taxon>Didymellaceae</taxon>
        <taxon>Boeremia</taxon>
    </lineage>
</organism>
<protein>
    <submittedName>
        <fullName evidence="1">Uncharacterized protein</fullName>
    </submittedName>
</protein>
<proteinExistence type="predicted"/>
<dbReference type="EMBL" id="JAPHNI010000345">
    <property type="protein sequence ID" value="KAJ8112179.1"/>
    <property type="molecule type" value="Genomic_DNA"/>
</dbReference>
<comment type="caution">
    <text evidence="1">The sequence shown here is derived from an EMBL/GenBank/DDBJ whole genome shotgun (WGS) entry which is preliminary data.</text>
</comment>